<dbReference type="GO" id="GO:0005929">
    <property type="term" value="C:cilium"/>
    <property type="evidence" value="ECO:0007669"/>
    <property type="project" value="TreeGrafter"/>
</dbReference>
<evidence type="ECO:0000256" key="1">
    <source>
        <dbReference type="ARBA" id="ARBA00004496"/>
    </source>
</evidence>
<dbReference type="InterPro" id="IPR026000">
    <property type="entry name" value="Apc5_dom"/>
</dbReference>
<dbReference type="GeneID" id="111127536"/>
<dbReference type="Gene3D" id="1.25.40.10">
    <property type="entry name" value="Tetratricopeptide repeat domain"/>
    <property type="match status" value="2"/>
</dbReference>
<keyword evidence="2" id="KW-0963">Cytoplasm</keyword>
<dbReference type="OrthoDB" id="626167at2759"/>
<feature type="domain" description="Anaphase-promoting complex subunit 5" evidence="9">
    <location>
        <begin position="201"/>
        <end position="277"/>
    </location>
</feature>
<dbReference type="Proteomes" id="UP000694844">
    <property type="component" value="Chromosome 3"/>
</dbReference>
<dbReference type="Pfam" id="PF12862">
    <property type="entry name" value="ANAPC5"/>
    <property type="match status" value="1"/>
</dbReference>
<dbReference type="PROSITE" id="PS50005">
    <property type="entry name" value="TPR"/>
    <property type="match status" value="1"/>
</dbReference>
<dbReference type="InterPro" id="IPR051476">
    <property type="entry name" value="Bac_ResReg_Asp_Phosphatase"/>
</dbReference>
<dbReference type="GO" id="GO:0005737">
    <property type="term" value="C:cytoplasm"/>
    <property type="evidence" value="ECO:0007669"/>
    <property type="project" value="UniProtKB-SubCell"/>
</dbReference>
<evidence type="ECO:0000313" key="10">
    <source>
        <dbReference type="Proteomes" id="UP000694844"/>
    </source>
</evidence>
<accession>A0A8B8DN83</accession>
<organism evidence="10 11">
    <name type="scientific">Crassostrea virginica</name>
    <name type="common">Eastern oyster</name>
    <dbReference type="NCBI Taxonomy" id="6565"/>
    <lineage>
        <taxon>Eukaryota</taxon>
        <taxon>Metazoa</taxon>
        <taxon>Spiralia</taxon>
        <taxon>Lophotrochozoa</taxon>
        <taxon>Mollusca</taxon>
        <taxon>Bivalvia</taxon>
        <taxon>Autobranchia</taxon>
        <taxon>Pteriomorphia</taxon>
        <taxon>Ostreida</taxon>
        <taxon>Ostreoidea</taxon>
        <taxon>Ostreidae</taxon>
        <taxon>Crassostrea</taxon>
    </lineage>
</organism>
<dbReference type="InterPro" id="IPR011990">
    <property type="entry name" value="TPR-like_helical_dom_sf"/>
</dbReference>
<evidence type="ECO:0000256" key="3">
    <source>
        <dbReference type="ARBA" id="ARBA00022737"/>
    </source>
</evidence>
<feature type="compositionally biased region" description="Basic and acidic residues" evidence="8">
    <location>
        <begin position="442"/>
        <end position="456"/>
    </location>
</feature>
<proteinExistence type="predicted"/>
<evidence type="ECO:0000256" key="6">
    <source>
        <dbReference type="ARBA" id="ARBA00044739"/>
    </source>
</evidence>
<dbReference type="SUPFAM" id="SSF48452">
    <property type="entry name" value="TPR-like"/>
    <property type="match status" value="2"/>
</dbReference>
<dbReference type="PANTHER" id="PTHR46630">
    <property type="entry name" value="TETRATRICOPEPTIDE REPEAT PROTEIN 29"/>
    <property type="match status" value="1"/>
</dbReference>
<name>A0A8B8DN83_CRAVI</name>
<comment type="subcellular location">
    <subcellularLocation>
        <location evidence="1">Cytoplasm</location>
    </subcellularLocation>
</comment>
<evidence type="ECO:0000256" key="4">
    <source>
        <dbReference type="ARBA" id="ARBA00022803"/>
    </source>
</evidence>
<feature type="compositionally biased region" description="Basic and acidic residues" evidence="8">
    <location>
        <begin position="465"/>
        <end position="483"/>
    </location>
</feature>
<evidence type="ECO:0000256" key="7">
    <source>
        <dbReference type="PROSITE-ProRule" id="PRU00339"/>
    </source>
</evidence>
<dbReference type="InterPro" id="IPR019734">
    <property type="entry name" value="TPR_rpt"/>
</dbReference>
<evidence type="ECO:0000256" key="8">
    <source>
        <dbReference type="SAM" id="MobiDB-lite"/>
    </source>
</evidence>
<dbReference type="SMART" id="SM00028">
    <property type="entry name" value="TPR"/>
    <property type="match status" value="4"/>
</dbReference>
<evidence type="ECO:0000259" key="9">
    <source>
        <dbReference type="Pfam" id="PF12862"/>
    </source>
</evidence>
<keyword evidence="10" id="KW-1185">Reference proteome</keyword>
<dbReference type="RefSeq" id="XP_022328456.1">
    <property type="nucleotide sequence ID" value="XM_022472748.1"/>
</dbReference>
<gene>
    <name evidence="11" type="primary">LOC111127536</name>
</gene>
<dbReference type="KEGG" id="cvn:111127536"/>
<sequence>MAATLPPITKSPSGSKQGYAVPAPKGPPSGKLKPLRKIGKTDREILFKQEVLRQQQPDLSKKQTSSYRNTYKHNLCLDMLQDGYHKSFSELFALIKQQEEERLAQGEESLMWTQTMLKDRHQELDKLKFHLTKAEEATRKGDHSEVYHNRFELARYFQSTGDKWLSDHFFNTCLDTSSSIKGDGGKLRAQGHYNVGAALEENGQYFEAAEHFENYYKLAVEHKEWIQGDGLTYHTDACINLSRIYTTIGQRMEEEDQQNSLEYLKKAHKFATESNDRVLEGQAAYRLGQAYDKIGEGETALEYLNNYLDTCNATKDSDGIGQACDAIAKSYARQGKLEKSIDYLMKFVEVTEQSGEEKGLSKACHNLGNIFNSLGRYEEATEYFSKAYNIARSMSDLESINTNRVQYGIAMAHKMLKGLSEHIVMGTRPALERLCEWKDARTDDFKKPFPEPKVEEPTVPSAPQEEPKEASEKAESSKGEEAS</sequence>
<evidence type="ECO:0000256" key="5">
    <source>
        <dbReference type="ARBA" id="ARBA00040665"/>
    </source>
</evidence>
<dbReference type="PANTHER" id="PTHR46630:SF1">
    <property type="entry name" value="TETRATRICOPEPTIDE REPEAT PROTEIN 29"/>
    <property type="match status" value="1"/>
</dbReference>
<reference evidence="11" key="1">
    <citation type="submission" date="2025-08" db="UniProtKB">
        <authorList>
            <consortium name="RefSeq"/>
        </authorList>
    </citation>
    <scope>IDENTIFICATION</scope>
    <source>
        <tissue evidence="11">Whole sample</tissue>
    </source>
</reference>
<comment type="function">
    <text evidence="6">Axonemal protein which is implicated in axonemal and/or peri-axonemal structure assembly and regulates flagellum assembly and beating and therefore sperm motility.</text>
</comment>
<keyword evidence="3" id="KW-0677">Repeat</keyword>
<evidence type="ECO:0000313" key="11">
    <source>
        <dbReference type="RefSeq" id="XP_022328456.1"/>
    </source>
</evidence>
<dbReference type="Pfam" id="PF13424">
    <property type="entry name" value="TPR_12"/>
    <property type="match status" value="1"/>
</dbReference>
<dbReference type="AlphaFoldDB" id="A0A8B8DN83"/>
<keyword evidence="4 7" id="KW-0802">TPR repeat</keyword>
<feature type="region of interest" description="Disordered" evidence="8">
    <location>
        <begin position="1"/>
        <end position="37"/>
    </location>
</feature>
<protein>
    <recommendedName>
        <fullName evidence="5">Tetratricopeptide repeat protein 29</fullName>
    </recommendedName>
</protein>
<feature type="repeat" description="TPR" evidence="7">
    <location>
        <begin position="361"/>
        <end position="394"/>
    </location>
</feature>
<feature type="region of interest" description="Disordered" evidence="8">
    <location>
        <begin position="442"/>
        <end position="483"/>
    </location>
</feature>
<dbReference type="GO" id="GO:0003341">
    <property type="term" value="P:cilium movement"/>
    <property type="evidence" value="ECO:0007669"/>
    <property type="project" value="TreeGrafter"/>
</dbReference>
<evidence type="ECO:0000256" key="2">
    <source>
        <dbReference type="ARBA" id="ARBA00022490"/>
    </source>
</evidence>